<dbReference type="InterPro" id="IPR003440">
    <property type="entry name" value="Glyco_trans_48_dom"/>
</dbReference>
<feature type="domain" description="Glycosyl transferase 48" evidence="2">
    <location>
        <begin position="45"/>
        <end position="194"/>
    </location>
</feature>
<protein>
    <recommendedName>
        <fullName evidence="2">Glycosyl transferase 48 domain-containing protein</fullName>
    </recommendedName>
</protein>
<organism evidence="3 4">
    <name type="scientific">Dendrobium thyrsiflorum</name>
    <name type="common">Pinecone-like raceme dendrobium</name>
    <name type="synonym">Orchid</name>
    <dbReference type="NCBI Taxonomy" id="117978"/>
    <lineage>
        <taxon>Eukaryota</taxon>
        <taxon>Viridiplantae</taxon>
        <taxon>Streptophyta</taxon>
        <taxon>Embryophyta</taxon>
        <taxon>Tracheophyta</taxon>
        <taxon>Spermatophyta</taxon>
        <taxon>Magnoliopsida</taxon>
        <taxon>Liliopsida</taxon>
        <taxon>Asparagales</taxon>
        <taxon>Orchidaceae</taxon>
        <taxon>Epidendroideae</taxon>
        <taxon>Malaxideae</taxon>
        <taxon>Dendrobiinae</taxon>
        <taxon>Dendrobium</taxon>
    </lineage>
</organism>
<dbReference type="AlphaFoldDB" id="A0ABD0TYJ9"/>
<sequence length="304" mass="34571">MIQIIEEKKSESLISDTQASFKDKLIDKEKNVKEEGKEINLQGQVDGADQEIYRIKLPRATKIGEGEMENQNHAIVFIRGEALQAIDMNQDNYLEEALKMRNLLEEFNEDYGLCSPTILGVRDHIFTGSISSLGCFMSNQETSFETIGQRVLATPLKVCFQYGHPDVFDRNFHIIRGVISKASRGINLRFYVYSMMVVIIVHLFLYDKPYLSLSGLESAIMKQALMRRNNPLKAAMASQSGIQLGLLMTLPMNMEIGPFSIEFQVSIVISFKSELSKLYPKFDLQTPRPWLASLTLPLRVFRTT</sequence>
<evidence type="ECO:0000259" key="2">
    <source>
        <dbReference type="Pfam" id="PF02364"/>
    </source>
</evidence>
<dbReference type="Pfam" id="PF02364">
    <property type="entry name" value="Glucan_synthase"/>
    <property type="match status" value="1"/>
</dbReference>
<gene>
    <name evidence="3" type="ORF">M5K25_026947</name>
</gene>
<keyword evidence="4" id="KW-1185">Reference proteome</keyword>
<evidence type="ECO:0000256" key="1">
    <source>
        <dbReference type="SAM" id="Phobius"/>
    </source>
</evidence>
<accession>A0ABD0TYJ9</accession>
<name>A0ABD0TYJ9_DENTH</name>
<dbReference type="PANTHER" id="PTHR12741:SF106">
    <property type="entry name" value="CALLOSE SYNTHASE 5"/>
    <property type="match status" value="1"/>
</dbReference>
<keyword evidence="1" id="KW-1133">Transmembrane helix</keyword>
<evidence type="ECO:0000313" key="4">
    <source>
        <dbReference type="Proteomes" id="UP001552299"/>
    </source>
</evidence>
<evidence type="ECO:0000313" key="3">
    <source>
        <dbReference type="EMBL" id="KAL0904796.1"/>
    </source>
</evidence>
<comment type="caution">
    <text evidence="3">The sequence shown here is derived from an EMBL/GenBank/DDBJ whole genome shotgun (WGS) entry which is preliminary data.</text>
</comment>
<reference evidence="3 4" key="1">
    <citation type="journal article" date="2024" name="Plant Biotechnol. J.">
        <title>Dendrobium thyrsiflorum genome and its molecular insights into genes involved in important horticultural traits.</title>
        <authorList>
            <person name="Chen B."/>
            <person name="Wang J.Y."/>
            <person name="Zheng P.J."/>
            <person name="Li K.L."/>
            <person name="Liang Y.M."/>
            <person name="Chen X.F."/>
            <person name="Zhang C."/>
            <person name="Zhao X."/>
            <person name="He X."/>
            <person name="Zhang G.Q."/>
            <person name="Liu Z.J."/>
            <person name="Xu Q."/>
        </authorList>
    </citation>
    <scope>NUCLEOTIDE SEQUENCE [LARGE SCALE GENOMIC DNA]</scope>
    <source>
        <strain evidence="3">GZMU011</strain>
    </source>
</reference>
<dbReference type="EMBL" id="JANQDX010000019">
    <property type="protein sequence ID" value="KAL0904796.1"/>
    <property type="molecule type" value="Genomic_DNA"/>
</dbReference>
<proteinExistence type="predicted"/>
<dbReference type="PANTHER" id="PTHR12741">
    <property type="entry name" value="LYST-INTERACTING PROTEIN LIP5 DOPAMINE RESPONSIVE PROTEIN DRG-1"/>
    <property type="match status" value="1"/>
</dbReference>
<keyword evidence="1" id="KW-0812">Transmembrane</keyword>
<keyword evidence="1" id="KW-0472">Membrane</keyword>
<feature type="transmembrane region" description="Helical" evidence="1">
    <location>
        <begin position="190"/>
        <end position="206"/>
    </location>
</feature>
<dbReference type="Proteomes" id="UP001552299">
    <property type="component" value="Unassembled WGS sequence"/>
</dbReference>